<dbReference type="Gene3D" id="3.40.50.1240">
    <property type="entry name" value="Phosphoglycerate mutase-like"/>
    <property type="match status" value="1"/>
</dbReference>
<evidence type="ECO:0000256" key="1">
    <source>
        <dbReference type="ARBA" id="ARBA00000032"/>
    </source>
</evidence>
<evidence type="ECO:0000256" key="14">
    <source>
        <dbReference type="ARBA" id="ARBA00023157"/>
    </source>
</evidence>
<evidence type="ECO:0000256" key="11">
    <source>
        <dbReference type="ARBA" id="ARBA00022927"/>
    </source>
</evidence>
<comment type="caution">
    <text evidence="18">The sequence shown here is derived from an EMBL/GenBank/DDBJ whole genome shotgun (WGS) entry which is preliminary data.</text>
</comment>
<sequence>MLSAELNIYKLGVYLREIYNDFLGNTYTPEIMKARTTEHSLSILSAQLVNAGLWPPAGNQIWIENLKWQPIPTDYLELEEDTLMLGSLCPNFISQMNQILQTTETQRMLAQYQPLFDYLTKHTERNISTPSDVALLYATLETLAERNDMLPNWAKDVFPDGSMRNVTLLEYDLLSATHLQRQLNGGIFLGEIIGNSLKYIVGDISRNRKMMVYSGDARNIVGVLKNLDLWSPHIPNEASALIFELYFDNDTGIHGMKINYYMDIDDTMITLTLPNCTDICPLQTLINATINLIPQDSRSLCGWSTENLTKEKKKEEFNSSNYNGFISMDALATGNLTGSQRDELMQQLKQQIAVANAQELLTKMTEKCFKKCIGKPGTSLDSSEQKCIAMCMDRYMDSFNLVSKTYSERLQRERNR</sequence>
<dbReference type="GO" id="GO:0015031">
    <property type="term" value="P:protein transport"/>
    <property type="evidence" value="ECO:0007669"/>
    <property type="project" value="UniProtKB-KW"/>
</dbReference>
<evidence type="ECO:0000256" key="9">
    <source>
        <dbReference type="ARBA" id="ARBA00022801"/>
    </source>
</evidence>
<proteinExistence type="inferred from homology"/>
<keyword evidence="14" id="KW-1015">Disulfide bond</keyword>
<evidence type="ECO:0000256" key="10">
    <source>
        <dbReference type="ARBA" id="ARBA00022833"/>
    </source>
</evidence>
<keyword evidence="15" id="KW-0325">Glycoprotein</keyword>
<keyword evidence="16" id="KW-0143">Chaperone</keyword>
<evidence type="ECO:0000256" key="7">
    <source>
        <dbReference type="ARBA" id="ARBA00022723"/>
    </source>
</evidence>
<dbReference type="Pfam" id="PF00328">
    <property type="entry name" value="His_Phos_2"/>
    <property type="match status" value="1"/>
</dbReference>
<dbReference type="Gene3D" id="1.10.287.810">
    <property type="entry name" value="Mitochondrial import inner membrane translocase subunit tim13 like domains"/>
    <property type="match status" value="1"/>
</dbReference>
<dbReference type="EC" id="3.1.3.2" evidence="5"/>
<evidence type="ECO:0000259" key="17">
    <source>
        <dbReference type="Pfam" id="PF02953"/>
    </source>
</evidence>
<dbReference type="PANTHER" id="PTHR11567">
    <property type="entry name" value="ACID PHOSPHATASE-RELATED"/>
    <property type="match status" value="1"/>
</dbReference>
<feature type="non-terminal residue" evidence="18">
    <location>
        <position position="416"/>
    </location>
</feature>
<comment type="similarity">
    <text evidence="3">Belongs to the histidine acid phosphatase family.</text>
</comment>
<evidence type="ECO:0000256" key="5">
    <source>
        <dbReference type="ARBA" id="ARBA00012646"/>
    </source>
</evidence>
<dbReference type="SUPFAM" id="SSF144122">
    <property type="entry name" value="Tim10-like"/>
    <property type="match status" value="1"/>
</dbReference>
<accession>A0A4S2KTU4</accession>
<dbReference type="GO" id="GO:0045039">
    <property type="term" value="P:protein insertion into mitochondrial inner membrane"/>
    <property type="evidence" value="ECO:0007669"/>
    <property type="project" value="UniProtKB-ARBA"/>
</dbReference>
<keyword evidence="9" id="KW-0378">Hydrolase</keyword>
<dbReference type="InterPro" id="IPR004217">
    <property type="entry name" value="Tim10-like"/>
</dbReference>
<evidence type="ECO:0000256" key="6">
    <source>
        <dbReference type="ARBA" id="ARBA00022448"/>
    </source>
</evidence>
<dbReference type="EMBL" id="QBLH01001030">
    <property type="protein sequence ID" value="TGZ53473.1"/>
    <property type="molecule type" value="Genomic_DNA"/>
</dbReference>
<evidence type="ECO:0000256" key="3">
    <source>
        <dbReference type="ARBA" id="ARBA00005375"/>
    </source>
</evidence>
<dbReference type="Pfam" id="PF02953">
    <property type="entry name" value="zf-Tim10_DDP"/>
    <property type="match status" value="1"/>
</dbReference>
<name>A0A4S2KTU4_9HYME</name>
<dbReference type="GO" id="GO:0046872">
    <property type="term" value="F:metal ion binding"/>
    <property type="evidence" value="ECO:0007669"/>
    <property type="project" value="UniProtKB-KW"/>
</dbReference>
<keyword evidence="13" id="KW-0496">Mitochondrion</keyword>
<keyword evidence="6" id="KW-0813">Transport</keyword>
<dbReference type="InterPro" id="IPR029033">
    <property type="entry name" value="His_PPase_superfam"/>
</dbReference>
<keyword evidence="10" id="KW-0862">Zinc</keyword>
<dbReference type="STRING" id="300112.A0A4S2KTU4"/>
<gene>
    <name evidence="18" type="ORF">DBV15_05864</name>
</gene>
<dbReference type="Proteomes" id="UP000310200">
    <property type="component" value="Unassembled WGS sequence"/>
</dbReference>
<dbReference type="GO" id="GO:0003993">
    <property type="term" value="F:acid phosphatase activity"/>
    <property type="evidence" value="ECO:0007669"/>
    <property type="project" value="UniProtKB-EC"/>
</dbReference>
<evidence type="ECO:0000256" key="12">
    <source>
        <dbReference type="ARBA" id="ARBA00023010"/>
    </source>
</evidence>
<keyword evidence="7" id="KW-0479">Metal-binding</keyword>
<evidence type="ECO:0000256" key="8">
    <source>
        <dbReference type="ARBA" id="ARBA00022729"/>
    </source>
</evidence>
<comment type="similarity">
    <text evidence="4">Belongs to the small Tim family.</text>
</comment>
<dbReference type="InterPro" id="IPR050645">
    <property type="entry name" value="Histidine_acid_phosphatase"/>
</dbReference>
<feature type="domain" description="Tim10-like" evidence="17">
    <location>
        <begin position="346"/>
        <end position="408"/>
    </location>
</feature>
<comment type="subcellular location">
    <subcellularLocation>
        <location evidence="2">Mitochondrion</location>
    </subcellularLocation>
</comment>
<dbReference type="SUPFAM" id="SSF53254">
    <property type="entry name" value="Phosphoglycerate mutase-like"/>
    <property type="match status" value="1"/>
</dbReference>
<dbReference type="InterPro" id="IPR000560">
    <property type="entry name" value="His_Pase_clade-2"/>
</dbReference>
<keyword evidence="19" id="KW-1185">Reference proteome</keyword>
<evidence type="ECO:0000256" key="13">
    <source>
        <dbReference type="ARBA" id="ARBA00023128"/>
    </source>
</evidence>
<dbReference type="AlphaFoldDB" id="A0A4S2KTU4"/>
<comment type="catalytic activity">
    <reaction evidence="1">
        <text>a phosphate monoester + H2O = an alcohol + phosphate</text>
        <dbReference type="Rhea" id="RHEA:15017"/>
        <dbReference type="ChEBI" id="CHEBI:15377"/>
        <dbReference type="ChEBI" id="CHEBI:30879"/>
        <dbReference type="ChEBI" id="CHEBI:43474"/>
        <dbReference type="ChEBI" id="CHEBI:67140"/>
        <dbReference type="EC" id="3.1.3.2"/>
    </reaction>
</comment>
<evidence type="ECO:0000256" key="16">
    <source>
        <dbReference type="ARBA" id="ARBA00023186"/>
    </source>
</evidence>
<evidence type="ECO:0000313" key="19">
    <source>
        <dbReference type="Proteomes" id="UP000310200"/>
    </source>
</evidence>
<evidence type="ECO:0000256" key="15">
    <source>
        <dbReference type="ARBA" id="ARBA00023180"/>
    </source>
</evidence>
<keyword evidence="12" id="KW-0811">Translocation</keyword>
<dbReference type="InterPro" id="IPR035427">
    <property type="entry name" value="Tim10-like_dom_sf"/>
</dbReference>
<evidence type="ECO:0000256" key="2">
    <source>
        <dbReference type="ARBA" id="ARBA00004173"/>
    </source>
</evidence>
<evidence type="ECO:0000313" key="18">
    <source>
        <dbReference type="EMBL" id="TGZ53473.1"/>
    </source>
</evidence>
<organism evidence="18 19">
    <name type="scientific">Temnothorax longispinosus</name>
    <dbReference type="NCBI Taxonomy" id="300112"/>
    <lineage>
        <taxon>Eukaryota</taxon>
        <taxon>Metazoa</taxon>
        <taxon>Ecdysozoa</taxon>
        <taxon>Arthropoda</taxon>
        <taxon>Hexapoda</taxon>
        <taxon>Insecta</taxon>
        <taxon>Pterygota</taxon>
        <taxon>Neoptera</taxon>
        <taxon>Endopterygota</taxon>
        <taxon>Hymenoptera</taxon>
        <taxon>Apocrita</taxon>
        <taxon>Aculeata</taxon>
        <taxon>Formicoidea</taxon>
        <taxon>Formicidae</taxon>
        <taxon>Myrmicinae</taxon>
        <taxon>Temnothorax</taxon>
    </lineage>
</organism>
<dbReference type="GO" id="GO:0042719">
    <property type="term" value="C:mitochondrial intermembrane space chaperone complex"/>
    <property type="evidence" value="ECO:0007669"/>
    <property type="project" value="UniProtKB-ARBA"/>
</dbReference>
<dbReference type="FunFam" id="1.10.287.810:FF:000001">
    <property type="entry name" value="mitochondrial import inner membrane translocase subunit TIM13"/>
    <property type="match status" value="1"/>
</dbReference>
<dbReference type="PANTHER" id="PTHR11567:SF211">
    <property type="entry name" value="PROSTATIC ACID PHOSPHATASE"/>
    <property type="match status" value="1"/>
</dbReference>
<protein>
    <recommendedName>
        <fullName evidence="5">acid phosphatase</fullName>
        <ecNumber evidence="5">3.1.3.2</ecNumber>
    </recommendedName>
</protein>
<reference evidence="18 19" key="1">
    <citation type="journal article" date="2019" name="Philos. Trans. R. Soc. Lond., B, Biol. Sci.">
        <title>Ant behaviour and brain gene expression of defending hosts depend on the ecological success of the intruding social parasite.</title>
        <authorList>
            <person name="Kaur R."/>
            <person name="Stoldt M."/>
            <person name="Jongepier E."/>
            <person name="Feldmeyer B."/>
            <person name="Menzel F."/>
            <person name="Bornberg-Bauer E."/>
            <person name="Foitzik S."/>
        </authorList>
    </citation>
    <scope>NUCLEOTIDE SEQUENCE [LARGE SCALE GENOMIC DNA]</scope>
    <source>
        <tissue evidence="18">Whole body</tissue>
    </source>
</reference>
<keyword evidence="8" id="KW-0732">Signal</keyword>
<evidence type="ECO:0000256" key="4">
    <source>
        <dbReference type="ARBA" id="ARBA00006720"/>
    </source>
</evidence>
<keyword evidence="11" id="KW-0653">Protein transport</keyword>